<dbReference type="Proteomes" id="UP001162156">
    <property type="component" value="Unassembled WGS sequence"/>
</dbReference>
<evidence type="ECO:0000313" key="2">
    <source>
        <dbReference type="Proteomes" id="UP001162156"/>
    </source>
</evidence>
<reference evidence="1" key="1">
    <citation type="journal article" date="2023" name="Insect Mol. Biol.">
        <title>Genome sequencing provides insights into the evolution of gene families encoding plant cell wall-degrading enzymes in longhorned beetles.</title>
        <authorList>
            <person name="Shin N.R."/>
            <person name="Okamura Y."/>
            <person name="Kirsch R."/>
            <person name="Pauchet Y."/>
        </authorList>
    </citation>
    <scope>NUCLEOTIDE SEQUENCE</scope>
    <source>
        <strain evidence="1">RBIC_L_NR</strain>
    </source>
</reference>
<dbReference type="EMBL" id="JANEYF010000937">
    <property type="protein sequence ID" value="KAJ8966812.1"/>
    <property type="molecule type" value="Genomic_DNA"/>
</dbReference>
<name>A0AAV8ZMJ2_9CUCU</name>
<proteinExistence type="predicted"/>
<accession>A0AAV8ZMJ2</accession>
<dbReference type="AlphaFoldDB" id="A0AAV8ZMJ2"/>
<organism evidence="1 2">
    <name type="scientific">Rhamnusium bicolor</name>
    <dbReference type="NCBI Taxonomy" id="1586634"/>
    <lineage>
        <taxon>Eukaryota</taxon>
        <taxon>Metazoa</taxon>
        <taxon>Ecdysozoa</taxon>
        <taxon>Arthropoda</taxon>
        <taxon>Hexapoda</taxon>
        <taxon>Insecta</taxon>
        <taxon>Pterygota</taxon>
        <taxon>Neoptera</taxon>
        <taxon>Endopterygota</taxon>
        <taxon>Coleoptera</taxon>
        <taxon>Polyphaga</taxon>
        <taxon>Cucujiformia</taxon>
        <taxon>Chrysomeloidea</taxon>
        <taxon>Cerambycidae</taxon>
        <taxon>Lepturinae</taxon>
        <taxon>Rhagiini</taxon>
        <taxon>Rhamnusium</taxon>
    </lineage>
</organism>
<sequence>EQAGPSKKAKIENDVFPRGLEFALNKYPDGKIVLSAKNKLTNELRNKLTKVIITELYALYGINKLADASSSRNSLSIDEGNIGEDKSDLESGLLSFLRVGTEPLTRVLEIEADFNKKHEGCIDIIYNTWEKVSFAIIAEAKERKINSIASAELHERNEARNEKLKKFGLTVQPFAVIVGDLSHPTYIIVVDEVQYKVDTGIRALELLFKLFSRSGY</sequence>
<protein>
    <submittedName>
        <fullName evidence="1">Uncharacterized protein</fullName>
    </submittedName>
</protein>
<comment type="caution">
    <text evidence="1">The sequence shown here is derived from an EMBL/GenBank/DDBJ whole genome shotgun (WGS) entry which is preliminary data.</text>
</comment>
<gene>
    <name evidence="1" type="ORF">NQ314_003308</name>
</gene>
<evidence type="ECO:0000313" key="1">
    <source>
        <dbReference type="EMBL" id="KAJ8966812.1"/>
    </source>
</evidence>
<feature type="non-terminal residue" evidence="1">
    <location>
        <position position="1"/>
    </location>
</feature>
<keyword evidence="2" id="KW-1185">Reference proteome</keyword>